<feature type="transmembrane region" description="Helical" evidence="1">
    <location>
        <begin position="206"/>
        <end position="231"/>
    </location>
</feature>
<evidence type="ECO:0000313" key="2">
    <source>
        <dbReference type="EMBL" id="RCW75915.1"/>
    </source>
</evidence>
<organism evidence="2 3">
    <name type="scientific">Pseudorhodoferax soli</name>
    <dbReference type="NCBI Taxonomy" id="545864"/>
    <lineage>
        <taxon>Bacteria</taxon>
        <taxon>Pseudomonadati</taxon>
        <taxon>Pseudomonadota</taxon>
        <taxon>Betaproteobacteria</taxon>
        <taxon>Burkholderiales</taxon>
        <taxon>Comamonadaceae</taxon>
    </lineage>
</organism>
<dbReference type="Proteomes" id="UP000252884">
    <property type="component" value="Unassembled WGS sequence"/>
</dbReference>
<dbReference type="RefSeq" id="WP_245965545.1">
    <property type="nucleotide sequence ID" value="NZ_QPJK01000001.1"/>
</dbReference>
<gene>
    <name evidence="2" type="ORF">DES41_101518</name>
</gene>
<keyword evidence="1" id="KW-1133">Transmembrane helix</keyword>
<feature type="transmembrane region" description="Helical" evidence="1">
    <location>
        <begin position="243"/>
        <end position="265"/>
    </location>
</feature>
<protein>
    <submittedName>
        <fullName evidence="2">AAT family amino acid transporter</fullName>
    </submittedName>
</protein>
<feature type="transmembrane region" description="Helical" evidence="1">
    <location>
        <begin position="70"/>
        <end position="89"/>
    </location>
</feature>
<proteinExistence type="predicted"/>
<feature type="transmembrane region" description="Helical" evidence="1">
    <location>
        <begin position="285"/>
        <end position="303"/>
    </location>
</feature>
<feature type="transmembrane region" description="Helical" evidence="1">
    <location>
        <begin position="363"/>
        <end position="384"/>
    </location>
</feature>
<feature type="transmembrane region" description="Helical" evidence="1">
    <location>
        <begin position="27"/>
        <end position="50"/>
    </location>
</feature>
<feature type="transmembrane region" description="Helical" evidence="1">
    <location>
        <begin position="175"/>
        <end position="194"/>
    </location>
</feature>
<evidence type="ECO:0000313" key="3">
    <source>
        <dbReference type="Proteomes" id="UP000252884"/>
    </source>
</evidence>
<feature type="transmembrane region" description="Helical" evidence="1">
    <location>
        <begin position="324"/>
        <end position="343"/>
    </location>
</feature>
<keyword evidence="1" id="KW-0812">Transmembrane</keyword>
<name>A0A368Y745_9BURK</name>
<dbReference type="EMBL" id="QPJK01000001">
    <property type="protein sequence ID" value="RCW75915.1"/>
    <property type="molecule type" value="Genomic_DNA"/>
</dbReference>
<sequence length="394" mass="42014">MPSSPSATSAVDAAPASTPPATAPQGIALAPLAFSAAVFLVVHVVSLLVWRLFADPAQAVWNHNPQPFGMYLFWGILVLVFIGFNFVMAGFEAIRQPWRGLFATGLTLALGFAIPAALVHGYGALDPTFSAAGGAGFGAAGLIVLIGFYGFGVLATGMGGWPWTDHGLAPAQSGLAQLACGGCLTTLGYLLLVYPGVSAMPLPHAVLLPLPVTIGWFYSVVVAWLATFLIFDNWPWNLLRRRSHVALAALVGNFALGTAIYWAHLALLEGLLIPADAVAKLADNLALWPAQLGVWIVFWLIFWSNVAGNWPQRFGAAANRLLRAACCWGLGVLSFVVYTRWFAQAVLHEAEIVPGFGGDPLTWVDLLNFVMLIYAVYFQFYGLARRSEAATGAA</sequence>
<feature type="transmembrane region" description="Helical" evidence="1">
    <location>
        <begin position="137"/>
        <end position="163"/>
    </location>
</feature>
<reference evidence="2 3" key="1">
    <citation type="submission" date="2018-07" db="EMBL/GenBank/DDBJ databases">
        <title>Genomic Encyclopedia of Type Strains, Phase IV (KMG-IV): sequencing the most valuable type-strain genomes for metagenomic binning, comparative biology and taxonomic classification.</title>
        <authorList>
            <person name="Goeker M."/>
        </authorList>
    </citation>
    <scope>NUCLEOTIDE SEQUENCE [LARGE SCALE GENOMIC DNA]</scope>
    <source>
        <strain evidence="2 3">DSM 21634</strain>
    </source>
</reference>
<dbReference type="AlphaFoldDB" id="A0A368Y745"/>
<keyword evidence="1" id="KW-0472">Membrane</keyword>
<comment type="caution">
    <text evidence="2">The sequence shown here is derived from an EMBL/GenBank/DDBJ whole genome shotgun (WGS) entry which is preliminary data.</text>
</comment>
<keyword evidence="3" id="KW-1185">Reference proteome</keyword>
<evidence type="ECO:0000256" key="1">
    <source>
        <dbReference type="SAM" id="Phobius"/>
    </source>
</evidence>
<accession>A0A368Y745</accession>
<feature type="transmembrane region" description="Helical" evidence="1">
    <location>
        <begin position="101"/>
        <end position="125"/>
    </location>
</feature>